<dbReference type="PANTHER" id="PTHR42703:SF1">
    <property type="entry name" value="NA(+)_H(+) ANTIPORTER SUBUNIT D1"/>
    <property type="match status" value="1"/>
</dbReference>
<feature type="transmembrane region" description="Helical" evidence="8">
    <location>
        <begin position="12"/>
        <end position="32"/>
    </location>
</feature>
<dbReference type="InterPro" id="IPR001750">
    <property type="entry name" value="ND/Mrp_TM"/>
</dbReference>
<organism evidence="10 11">
    <name type="scientific">Hungatella hathewayi DSM 13479</name>
    <dbReference type="NCBI Taxonomy" id="566550"/>
    <lineage>
        <taxon>Bacteria</taxon>
        <taxon>Bacillati</taxon>
        <taxon>Bacillota</taxon>
        <taxon>Clostridia</taxon>
        <taxon>Lachnospirales</taxon>
        <taxon>Lachnospiraceae</taxon>
        <taxon>Hungatella</taxon>
    </lineage>
</organism>
<comment type="similarity">
    <text evidence="2">Belongs to the CPA3 antiporters (TC 2.A.63) subunit D family.</text>
</comment>
<evidence type="ECO:0000259" key="9">
    <source>
        <dbReference type="Pfam" id="PF00361"/>
    </source>
</evidence>
<feature type="transmembrane region" description="Helical" evidence="8">
    <location>
        <begin position="141"/>
        <end position="161"/>
    </location>
</feature>
<evidence type="ECO:0000256" key="7">
    <source>
        <dbReference type="RuleBase" id="RU000320"/>
    </source>
</evidence>
<comment type="subcellular location">
    <subcellularLocation>
        <location evidence="1">Cell membrane</location>
        <topology evidence="1">Multi-pass membrane protein</topology>
    </subcellularLocation>
    <subcellularLocation>
        <location evidence="7">Membrane</location>
        <topology evidence="7">Multi-pass membrane protein</topology>
    </subcellularLocation>
</comment>
<keyword evidence="4 7" id="KW-0812">Transmembrane</keyword>
<dbReference type="InterPro" id="IPR003918">
    <property type="entry name" value="NADH_UbQ_OxRdtase"/>
</dbReference>
<feature type="non-terminal residue" evidence="10">
    <location>
        <position position="1"/>
    </location>
</feature>
<evidence type="ECO:0000256" key="2">
    <source>
        <dbReference type="ARBA" id="ARBA00005346"/>
    </source>
</evidence>
<keyword evidence="6 8" id="KW-0472">Membrane</keyword>
<evidence type="ECO:0000256" key="1">
    <source>
        <dbReference type="ARBA" id="ARBA00004651"/>
    </source>
</evidence>
<feature type="transmembrane region" description="Helical" evidence="8">
    <location>
        <begin position="181"/>
        <end position="206"/>
    </location>
</feature>
<dbReference type="GO" id="GO:0005886">
    <property type="term" value="C:plasma membrane"/>
    <property type="evidence" value="ECO:0007669"/>
    <property type="project" value="UniProtKB-SubCell"/>
</dbReference>
<dbReference type="GO" id="GO:0042773">
    <property type="term" value="P:ATP synthesis coupled electron transport"/>
    <property type="evidence" value="ECO:0007669"/>
    <property type="project" value="InterPro"/>
</dbReference>
<evidence type="ECO:0000313" key="10">
    <source>
        <dbReference type="EMBL" id="EFC95456.1"/>
    </source>
</evidence>
<dbReference type="EMBL" id="ACIO01000749">
    <property type="protein sequence ID" value="EFC95456.1"/>
    <property type="molecule type" value="Genomic_DNA"/>
</dbReference>
<feature type="transmembrane region" description="Helical" evidence="8">
    <location>
        <begin position="44"/>
        <end position="62"/>
    </location>
</feature>
<dbReference type="RefSeq" id="WP_006776769.1">
    <property type="nucleotide sequence ID" value="NZ_GG667828.1"/>
</dbReference>
<evidence type="ECO:0000256" key="4">
    <source>
        <dbReference type="ARBA" id="ARBA00022692"/>
    </source>
</evidence>
<dbReference type="Proteomes" id="UP000004968">
    <property type="component" value="Unassembled WGS sequence"/>
</dbReference>
<evidence type="ECO:0000313" key="11">
    <source>
        <dbReference type="Proteomes" id="UP000004968"/>
    </source>
</evidence>
<dbReference type="Pfam" id="PF00361">
    <property type="entry name" value="Proton_antipo_M"/>
    <property type="match status" value="1"/>
</dbReference>
<sequence length="263" mass="28041">HPVAPAPASAVLSGLITKSGVLAVIRVVYYVIGPELLRGTWVQTMWILLSLLTVFMGSMLAYREPVLKKRLAYSTVSQVSYILFGLSLLEPMGFVGALSHVVFHSMIKNGLFLAAGAIIFKTGWTRVEEMRGLGRVMPVMLGGYTVLSLALIGIPPCSGFVSKWYLACGALASQTGVWTIAGPAVLLVSALLTAGYLLPLTIHGFFPGEDFDESGLKARGLIGQEPSLCMMVPILIFTAGALLFGCFPGRFLAMLESIAATVL</sequence>
<evidence type="ECO:0000256" key="5">
    <source>
        <dbReference type="ARBA" id="ARBA00022989"/>
    </source>
</evidence>
<dbReference type="AlphaFoldDB" id="D3ARU9"/>
<dbReference type="PANTHER" id="PTHR42703">
    <property type="entry name" value="NADH DEHYDROGENASE"/>
    <property type="match status" value="1"/>
</dbReference>
<evidence type="ECO:0000256" key="6">
    <source>
        <dbReference type="ARBA" id="ARBA00023136"/>
    </source>
</evidence>
<dbReference type="HOGENOM" id="CLU_1059617_0_0_9"/>
<proteinExistence type="inferred from homology"/>
<keyword evidence="3" id="KW-1003">Cell membrane</keyword>
<accession>D3ARU9</accession>
<keyword evidence="5 8" id="KW-1133">Transmembrane helix</keyword>
<feature type="domain" description="NADH:quinone oxidoreductase/Mrp antiporter transmembrane" evidence="9">
    <location>
        <begin position="3"/>
        <end position="181"/>
    </location>
</feature>
<reference evidence="10 11" key="1">
    <citation type="submission" date="2010-01" db="EMBL/GenBank/DDBJ databases">
        <authorList>
            <person name="Weinstock G."/>
            <person name="Sodergren E."/>
            <person name="Clifton S."/>
            <person name="Fulton L."/>
            <person name="Fulton B."/>
            <person name="Courtney L."/>
            <person name="Fronick C."/>
            <person name="Harrison M."/>
            <person name="Strong C."/>
            <person name="Farmer C."/>
            <person name="Delahaunty K."/>
            <person name="Markovic C."/>
            <person name="Hall O."/>
            <person name="Minx P."/>
            <person name="Tomlinson C."/>
            <person name="Mitreva M."/>
            <person name="Nelson J."/>
            <person name="Hou S."/>
            <person name="Wollam A."/>
            <person name="Pepin K.H."/>
            <person name="Johnson M."/>
            <person name="Bhonagiri V."/>
            <person name="Nash W.E."/>
            <person name="Warren W."/>
            <person name="Chinwalla A."/>
            <person name="Mardis E.R."/>
            <person name="Wilson R.K."/>
        </authorList>
    </citation>
    <scope>NUCLEOTIDE SEQUENCE [LARGE SCALE GENOMIC DNA]</scope>
    <source>
        <strain evidence="10 11">DSM 13479</strain>
    </source>
</reference>
<dbReference type="PRINTS" id="PR01437">
    <property type="entry name" value="NUOXDRDTASE4"/>
</dbReference>
<dbReference type="GO" id="GO:0008137">
    <property type="term" value="F:NADH dehydrogenase (ubiquinone) activity"/>
    <property type="evidence" value="ECO:0007669"/>
    <property type="project" value="InterPro"/>
</dbReference>
<keyword evidence="10" id="KW-0830">Ubiquinone</keyword>
<comment type="caution">
    <text evidence="10">The sequence shown here is derived from an EMBL/GenBank/DDBJ whole genome shotgun (WGS) entry which is preliminary data.</text>
</comment>
<evidence type="ECO:0000256" key="8">
    <source>
        <dbReference type="SAM" id="Phobius"/>
    </source>
</evidence>
<gene>
    <name evidence="10" type="ORF">CLOSTHATH_06355</name>
</gene>
<protein>
    <submittedName>
        <fullName evidence="10">NADH-ubiquinone/plastoquinone (Complex I) family protein</fullName>
    </submittedName>
</protein>
<dbReference type="InterPro" id="IPR050586">
    <property type="entry name" value="CPA3_Na-H_Antiporter_D"/>
</dbReference>
<feature type="transmembrane region" description="Helical" evidence="8">
    <location>
        <begin position="227"/>
        <end position="253"/>
    </location>
</feature>
<name>D3ARU9_9FIRM</name>
<evidence type="ECO:0000256" key="3">
    <source>
        <dbReference type="ARBA" id="ARBA00022475"/>
    </source>
</evidence>